<keyword evidence="4 14" id="KW-0575">Peroxidase</keyword>
<keyword evidence="8" id="KW-0676">Redox-active center</keyword>
<reference evidence="14" key="1">
    <citation type="journal article" date="2020" name="mSystems">
        <title>Genome- and Community-Level Interaction Insights into Carbon Utilization and Element Cycling Functions of Hydrothermarchaeota in Hydrothermal Sediment.</title>
        <authorList>
            <person name="Zhou Z."/>
            <person name="Liu Y."/>
            <person name="Xu W."/>
            <person name="Pan J."/>
            <person name="Luo Z.H."/>
            <person name="Li M."/>
        </authorList>
    </citation>
    <scope>NUCLEOTIDE SEQUENCE [LARGE SCALE GENOMIC DNA]</scope>
    <source>
        <strain evidence="14">SpSt-548</strain>
    </source>
</reference>
<evidence type="ECO:0000256" key="12">
    <source>
        <dbReference type="ARBA" id="ARBA00049091"/>
    </source>
</evidence>
<sequence>MDMVRLKPGDPAPEFALTDQEGKPVRLIDFRGKKVLLYFYPKADTPGCTKQACSIRDAKTELADLGVAALGISPDKPGAQQKFDAKYGLGFPLLSDPDHTAAEAYGAWGEKSLYGKKTLGIIRSSFLVDEHGKILGVWYGVKPEDTVPKAKAVLGG</sequence>
<dbReference type="FunFam" id="3.40.30.10:FF:000007">
    <property type="entry name" value="Thioredoxin-dependent thiol peroxidase"/>
    <property type="match status" value="1"/>
</dbReference>
<evidence type="ECO:0000256" key="8">
    <source>
        <dbReference type="ARBA" id="ARBA00023284"/>
    </source>
</evidence>
<evidence type="ECO:0000313" key="14">
    <source>
        <dbReference type="EMBL" id="HGS04325.1"/>
    </source>
</evidence>
<dbReference type="PANTHER" id="PTHR42801">
    <property type="entry name" value="THIOREDOXIN-DEPENDENT PEROXIDE REDUCTASE"/>
    <property type="match status" value="1"/>
</dbReference>
<proteinExistence type="inferred from homology"/>
<evidence type="ECO:0000259" key="13">
    <source>
        <dbReference type="PROSITE" id="PS51352"/>
    </source>
</evidence>
<evidence type="ECO:0000256" key="2">
    <source>
        <dbReference type="ARBA" id="ARBA00011245"/>
    </source>
</evidence>
<keyword evidence="5" id="KW-0049">Antioxidant</keyword>
<keyword evidence="7" id="KW-1015">Disulfide bond</keyword>
<dbReference type="EMBL" id="DSXI01000061">
    <property type="protein sequence ID" value="HGS04325.1"/>
    <property type="molecule type" value="Genomic_DNA"/>
</dbReference>
<dbReference type="GO" id="GO:0005737">
    <property type="term" value="C:cytoplasm"/>
    <property type="evidence" value="ECO:0007669"/>
    <property type="project" value="TreeGrafter"/>
</dbReference>
<dbReference type="SUPFAM" id="SSF52833">
    <property type="entry name" value="Thioredoxin-like"/>
    <property type="match status" value="1"/>
</dbReference>
<dbReference type="InterPro" id="IPR036249">
    <property type="entry name" value="Thioredoxin-like_sf"/>
</dbReference>
<evidence type="ECO:0000256" key="7">
    <source>
        <dbReference type="ARBA" id="ARBA00023157"/>
    </source>
</evidence>
<dbReference type="GO" id="GO:0008379">
    <property type="term" value="F:thioredoxin peroxidase activity"/>
    <property type="evidence" value="ECO:0007669"/>
    <property type="project" value="TreeGrafter"/>
</dbReference>
<comment type="similarity">
    <text evidence="10">Belongs to the peroxiredoxin family. BCP/PrxQ subfamily.</text>
</comment>
<evidence type="ECO:0000256" key="5">
    <source>
        <dbReference type="ARBA" id="ARBA00022862"/>
    </source>
</evidence>
<dbReference type="Pfam" id="PF00578">
    <property type="entry name" value="AhpC-TSA"/>
    <property type="match status" value="1"/>
</dbReference>
<dbReference type="InterPro" id="IPR000866">
    <property type="entry name" value="AhpC/TSA"/>
</dbReference>
<comment type="catalytic activity">
    <reaction evidence="12">
        <text>a hydroperoxide + [thioredoxin]-dithiol = an alcohol + [thioredoxin]-disulfide + H2O</text>
        <dbReference type="Rhea" id="RHEA:62620"/>
        <dbReference type="Rhea" id="RHEA-COMP:10698"/>
        <dbReference type="Rhea" id="RHEA-COMP:10700"/>
        <dbReference type="ChEBI" id="CHEBI:15377"/>
        <dbReference type="ChEBI" id="CHEBI:29950"/>
        <dbReference type="ChEBI" id="CHEBI:30879"/>
        <dbReference type="ChEBI" id="CHEBI:35924"/>
        <dbReference type="ChEBI" id="CHEBI:50058"/>
        <dbReference type="EC" id="1.11.1.24"/>
    </reaction>
</comment>
<dbReference type="AlphaFoldDB" id="A0A7V4G6G0"/>
<gene>
    <name evidence="14" type="ORF">ENT08_01045</name>
</gene>
<evidence type="ECO:0000256" key="1">
    <source>
        <dbReference type="ARBA" id="ARBA00003330"/>
    </source>
</evidence>
<evidence type="ECO:0000256" key="3">
    <source>
        <dbReference type="ARBA" id="ARBA00013017"/>
    </source>
</evidence>
<evidence type="ECO:0000256" key="11">
    <source>
        <dbReference type="ARBA" id="ARBA00042639"/>
    </source>
</evidence>
<comment type="caution">
    <text evidence="14">The sequence shown here is derived from an EMBL/GenBank/DDBJ whole genome shotgun (WGS) entry which is preliminary data.</text>
</comment>
<dbReference type="InterPro" id="IPR013766">
    <property type="entry name" value="Thioredoxin_domain"/>
</dbReference>
<dbReference type="GO" id="GO:0034599">
    <property type="term" value="P:cellular response to oxidative stress"/>
    <property type="evidence" value="ECO:0007669"/>
    <property type="project" value="TreeGrafter"/>
</dbReference>
<comment type="subunit">
    <text evidence="2">Monomer.</text>
</comment>
<keyword evidence="6 14" id="KW-0560">Oxidoreductase</keyword>
<dbReference type="Gene3D" id="3.40.30.10">
    <property type="entry name" value="Glutaredoxin"/>
    <property type="match status" value="1"/>
</dbReference>
<evidence type="ECO:0000256" key="9">
    <source>
        <dbReference type="ARBA" id="ARBA00032824"/>
    </source>
</evidence>
<dbReference type="InterPro" id="IPR050924">
    <property type="entry name" value="Peroxiredoxin_BCP/PrxQ"/>
</dbReference>
<dbReference type="PANTHER" id="PTHR42801:SF4">
    <property type="entry name" value="AHPC_TSA FAMILY PROTEIN"/>
    <property type="match status" value="1"/>
</dbReference>
<dbReference type="CDD" id="cd03017">
    <property type="entry name" value="PRX_BCP"/>
    <property type="match status" value="1"/>
</dbReference>
<evidence type="ECO:0000256" key="6">
    <source>
        <dbReference type="ARBA" id="ARBA00023002"/>
    </source>
</evidence>
<dbReference type="PROSITE" id="PS51352">
    <property type="entry name" value="THIOREDOXIN_2"/>
    <property type="match status" value="1"/>
</dbReference>
<dbReference type="GO" id="GO:0045454">
    <property type="term" value="P:cell redox homeostasis"/>
    <property type="evidence" value="ECO:0007669"/>
    <property type="project" value="TreeGrafter"/>
</dbReference>
<protein>
    <recommendedName>
        <fullName evidence="3">thioredoxin-dependent peroxiredoxin</fullName>
        <ecNumber evidence="3">1.11.1.24</ecNumber>
    </recommendedName>
    <alternativeName>
        <fullName evidence="9">Thioredoxin peroxidase</fullName>
    </alternativeName>
    <alternativeName>
        <fullName evidence="11">Thioredoxin-dependent peroxiredoxin Bcp</fullName>
    </alternativeName>
</protein>
<accession>A0A7V4G6G0</accession>
<comment type="function">
    <text evidence="1">Thiol-specific peroxidase that catalyzes the reduction of hydrogen peroxide and organic hydroperoxides to water and alcohols, respectively. Plays a role in cell protection against oxidative stress by detoxifying peroxides and as sensor of hydrogen peroxide-mediated signaling events.</text>
</comment>
<evidence type="ECO:0000256" key="10">
    <source>
        <dbReference type="ARBA" id="ARBA00038489"/>
    </source>
</evidence>
<feature type="domain" description="Thioredoxin" evidence="13">
    <location>
        <begin position="6"/>
        <end position="156"/>
    </location>
</feature>
<evidence type="ECO:0000256" key="4">
    <source>
        <dbReference type="ARBA" id="ARBA00022559"/>
    </source>
</evidence>
<name>A0A7V4G6G0_9BACT</name>
<dbReference type="EC" id="1.11.1.24" evidence="3"/>
<organism evidence="14">
    <name type="scientific">Desulfobacca acetoxidans</name>
    <dbReference type="NCBI Taxonomy" id="60893"/>
    <lineage>
        <taxon>Bacteria</taxon>
        <taxon>Pseudomonadati</taxon>
        <taxon>Thermodesulfobacteriota</taxon>
        <taxon>Desulfobaccia</taxon>
        <taxon>Desulfobaccales</taxon>
        <taxon>Desulfobaccaceae</taxon>
        <taxon>Desulfobacca</taxon>
    </lineage>
</organism>
<dbReference type="NCBIfam" id="NF006960">
    <property type="entry name" value="PRK09437.1"/>
    <property type="match status" value="1"/>
</dbReference>